<dbReference type="GO" id="GO:0015112">
    <property type="term" value="F:nitrate transmembrane transporter activity"/>
    <property type="evidence" value="ECO:0007669"/>
    <property type="project" value="InterPro"/>
</dbReference>
<evidence type="ECO:0000256" key="1">
    <source>
        <dbReference type="ARBA" id="ARBA00004141"/>
    </source>
</evidence>
<proteinExistence type="inferred from homology"/>
<dbReference type="GO" id="GO:0016020">
    <property type="term" value="C:membrane"/>
    <property type="evidence" value="ECO:0007669"/>
    <property type="project" value="UniProtKB-SubCell"/>
</dbReference>
<evidence type="ECO:0000256" key="2">
    <source>
        <dbReference type="ARBA" id="ARBA00008432"/>
    </source>
</evidence>
<keyword evidence="10" id="KW-1185">Reference proteome</keyword>
<dbReference type="PANTHER" id="PTHR23515">
    <property type="entry name" value="HIGH-AFFINITY NITRATE TRANSPORTER 2.3"/>
    <property type="match status" value="1"/>
</dbReference>
<evidence type="ECO:0000313" key="9">
    <source>
        <dbReference type="EMBL" id="MCW6512102.1"/>
    </source>
</evidence>
<dbReference type="EMBL" id="JAMOIM010000040">
    <property type="protein sequence ID" value="MCW6512102.1"/>
    <property type="molecule type" value="Genomic_DNA"/>
</dbReference>
<dbReference type="SUPFAM" id="SSF103473">
    <property type="entry name" value="MFS general substrate transporter"/>
    <property type="match status" value="1"/>
</dbReference>
<organism evidence="9 10">
    <name type="scientific">Lichenifustis flavocetrariae</name>
    <dbReference type="NCBI Taxonomy" id="2949735"/>
    <lineage>
        <taxon>Bacteria</taxon>
        <taxon>Pseudomonadati</taxon>
        <taxon>Pseudomonadota</taxon>
        <taxon>Alphaproteobacteria</taxon>
        <taxon>Hyphomicrobiales</taxon>
        <taxon>Lichenihabitantaceae</taxon>
        <taxon>Lichenifustis</taxon>
    </lineage>
</organism>
<feature type="transmembrane region" description="Helical" evidence="7">
    <location>
        <begin position="239"/>
        <end position="258"/>
    </location>
</feature>
<comment type="caution">
    <text evidence="9">The sequence shown here is derived from an EMBL/GenBank/DDBJ whole genome shotgun (WGS) entry which is preliminary data.</text>
</comment>
<evidence type="ECO:0000256" key="3">
    <source>
        <dbReference type="ARBA" id="ARBA00022692"/>
    </source>
</evidence>
<dbReference type="InterPro" id="IPR011701">
    <property type="entry name" value="MFS"/>
</dbReference>
<name>A0AA41ZA51_9HYPH</name>
<dbReference type="Pfam" id="PF07690">
    <property type="entry name" value="MFS_1"/>
    <property type="match status" value="1"/>
</dbReference>
<feature type="transmembrane region" description="Helical" evidence="7">
    <location>
        <begin position="312"/>
        <end position="332"/>
    </location>
</feature>
<evidence type="ECO:0000256" key="7">
    <source>
        <dbReference type="SAM" id="Phobius"/>
    </source>
</evidence>
<gene>
    <name evidence="9" type="ORF">M8523_29660</name>
</gene>
<feature type="transmembrane region" description="Helical" evidence="7">
    <location>
        <begin position="151"/>
        <end position="175"/>
    </location>
</feature>
<keyword evidence="3 7" id="KW-0812">Transmembrane</keyword>
<feature type="transmembrane region" description="Helical" evidence="7">
    <location>
        <begin position="181"/>
        <end position="202"/>
    </location>
</feature>
<feature type="domain" description="Major facilitator superfamily (MFS) profile" evidence="8">
    <location>
        <begin position="21"/>
        <end position="422"/>
    </location>
</feature>
<feature type="transmembrane region" description="Helical" evidence="7">
    <location>
        <begin position="400"/>
        <end position="421"/>
    </location>
</feature>
<evidence type="ECO:0000256" key="4">
    <source>
        <dbReference type="ARBA" id="ARBA00022989"/>
    </source>
</evidence>
<feature type="transmembrane region" description="Helical" evidence="7">
    <location>
        <begin position="367"/>
        <end position="388"/>
    </location>
</feature>
<dbReference type="InterPro" id="IPR036259">
    <property type="entry name" value="MFS_trans_sf"/>
</dbReference>
<keyword evidence="4 7" id="KW-1133">Transmembrane helix</keyword>
<feature type="transmembrane region" description="Helical" evidence="7">
    <location>
        <begin position="270"/>
        <end position="291"/>
    </location>
</feature>
<dbReference type="InterPro" id="IPR020846">
    <property type="entry name" value="MFS_dom"/>
</dbReference>
<evidence type="ECO:0000256" key="6">
    <source>
        <dbReference type="ARBA" id="ARBA00023136"/>
    </source>
</evidence>
<keyword evidence="6 7" id="KW-0472">Membrane</keyword>
<evidence type="ECO:0000313" key="10">
    <source>
        <dbReference type="Proteomes" id="UP001165667"/>
    </source>
</evidence>
<reference evidence="9" key="1">
    <citation type="submission" date="2022-05" db="EMBL/GenBank/DDBJ databases">
        <authorList>
            <person name="Pankratov T."/>
        </authorList>
    </citation>
    <scope>NUCLEOTIDE SEQUENCE</scope>
    <source>
        <strain evidence="9">BP6-180914</strain>
    </source>
</reference>
<dbReference type="PROSITE" id="PS50850">
    <property type="entry name" value="MFS"/>
    <property type="match status" value="1"/>
</dbReference>
<dbReference type="Proteomes" id="UP001165667">
    <property type="component" value="Unassembled WGS sequence"/>
</dbReference>
<feature type="transmembrane region" description="Helical" evidence="7">
    <location>
        <begin position="338"/>
        <end position="360"/>
    </location>
</feature>
<feature type="transmembrane region" description="Helical" evidence="7">
    <location>
        <begin position="21"/>
        <end position="45"/>
    </location>
</feature>
<dbReference type="AlphaFoldDB" id="A0AA41ZA51"/>
<comment type="subcellular location">
    <subcellularLocation>
        <location evidence="1">Membrane</location>
        <topology evidence="1">Multi-pass membrane protein</topology>
    </subcellularLocation>
</comment>
<dbReference type="InterPro" id="IPR044772">
    <property type="entry name" value="NO3_transporter"/>
</dbReference>
<keyword evidence="5" id="KW-0534">Nitrate assimilation</keyword>
<accession>A0AA41ZA51</accession>
<evidence type="ECO:0000256" key="5">
    <source>
        <dbReference type="ARBA" id="ARBA00023063"/>
    </source>
</evidence>
<dbReference type="Gene3D" id="1.20.1250.20">
    <property type="entry name" value="MFS general substrate transporter like domains"/>
    <property type="match status" value="2"/>
</dbReference>
<dbReference type="GO" id="GO:0042128">
    <property type="term" value="P:nitrate assimilation"/>
    <property type="evidence" value="ECO:0007669"/>
    <property type="project" value="UniProtKB-KW"/>
</dbReference>
<sequence>MLSQKATSINLFSFSTPQMRAFHLSWMAFFVCFFAWFAVAPLMPLIKGEFHLTADQIANINIAAVGITILVRLVVGPLCDRFGPRRAYTALLVLGAIPVIGIAFANSYEGFLFFRLAIGAIGASFVITQFHTSVMFAPNVVGTANATVGGWGNAGGGVTQSVMPILLAALVSLGVSQSMGWRLAMIVPGVMMLIVASLYWTLTQDTPEGDIVDLRKRGVAFETGKEGGWKIFRQASGNYRVWILALCYAGSFGIELFIHNVAASYYVERFGLTLGNAGFAAGSFGLLALFARALGGLSSDRVARTWGIQGRTALLVLLLVGEGLGLLAFSGMTSVAPAILAMLAFGLFTHMSCGAIYALVPFVDRKALGGVTGIVGAGGNVGAVAAGFLLKAVGGVPQSLFILGCCVLVTALCAISVRFSVTHRTAEQALYDEAIARRNASRNVGLPVASAA</sequence>
<dbReference type="RefSeq" id="WP_282588479.1">
    <property type="nucleotide sequence ID" value="NZ_JAMOIM010000040.1"/>
</dbReference>
<evidence type="ECO:0000259" key="8">
    <source>
        <dbReference type="PROSITE" id="PS50850"/>
    </source>
</evidence>
<feature type="transmembrane region" description="Helical" evidence="7">
    <location>
        <begin position="87"/>
        <end position="105"/>
    </location>
</feature>
<feature type="transmembrane region" description="Helical" evidence="7">
    <location>
        <begin position="57"/>
        <end position="75"/>
    </location>
</feature>
<protein>
    <submittedName>
        <fullName evidence="9">MFS transporter</fullName>
    </submittedName>
</protein>
<comment type="similarity">
    <text evidence="2">Belongs to the major facilitator superfamily. Nitrate/nitrite porter (TC 2.A.1.8) family.</text>
</comment>